<dbReference type="Gene3D" id="3.30.1360.60">
    <property type="entry name" value="Glucose permease domain IIB"/>
    <property type="match status" value="1"/>
</dbReference>
<dbReference type="InterPro" id="IPR018113">
    <property type="entry name" value="PTrfase_EIIB_Cys"/>
</dbReference>
<protein>
    <submittedName>
        <fullName evidence="15">PTS transporter subunit EIIC</fullName>
    </submittedName>
</protein>
<dbReference type="EMBL" id="JABGBW010000001">
    <property type="protein sequence ID" value="MBC2575128.1"/>
    <property type="molecule type" value="Genomic_DNA"/>
</dbReference>
<evidence type="ECO:0000256" key="1">
    <source>
        <dbReference type="ARBA" id="ARBA00004651"/>
    </source>
</evidence>
<dbReference type="PROSITE" id="PS51103">
    <property type="entry name" value="PTS_EIIC_TYPE_1"/>
    <property type="match status" value="1"/>
</dbReference>
<keyword evidence="6" id="KW-0598">Phosphotransferase system</keyword>
<evidence type="ECO:0000256" key="10">
    <source>
        <dbReference type="ARBA" id="ARBA00023136"/>
    </source>
</evidence>
<evidence type="ECO:0000256" key="12">
    <source>
        <dbReference type="SAM" id="Phobius"/>
    </source>
</evidence>
<keyword evidence="3" id="KW-1003">Cell membrane</keyword>
<proteinExistence type="predicted"/>
<dbReference type="SUPFAM" id="SSF55604">
    <property type="entry name" value="Glucose permease domain IIB"/>
    <property type="match status" value="1"/>
</dbReference>
<keyword evidence="10 12" id="KW-0472">Membrane</keyword>
<dbReference type="Proteomes" id="UP000713904">
    <property type="component" value="Unassembled WGS sequence"/>
</dbReference>
<dbReference type="NCBIfam" id="TIGR01998">
    <property type="entry name" value="PTS-II-BC-nag"/>
    <property type="match status" value="1"/>
</dbReference>
<evidence type="ECO:0000256" key="9">
    <source>
        <dbReference type="ARBA" id="ARBA00022989"/>
    </source>
</evidence>
<evidence type="ECO:0000259" key="13">
    <source>
        <dbReference type="PROSITE" id="PS51098"/>
    </source>
</evidence>
<feature type="transmembrane region" description="Helical" evidence="12">
    <location>
        <begin position="364"/>
        <end position="384"/>
    </location>
</feature>
<keyword evidence="7 12" id="KW-0812">Transmembrane</keyword>
<evidence type="ECO:0000256" key="6">
    <source>
        <dbReference type="ARBA" id="ARBA00022683"/>
    </source>
</evidence>
<sequence>MMKKLQELGKALMQPVAILPVAALLMGIGYWIDPTGWGAGSPIAAFFIKAGDSVLGNLGILFAVGVSYGISEDKNGSAALSGLVAFLVVTTLLSADAISQFRGIAVETLPVAQGWGAINNKNVFLGIISGIVSAKTYNKFHKVELPQAFAFFSGRRLAPIMTALFMLIVSFILYFVWPFIYSALVAFGTSIQKLGPAGAGIYGFFNRLLIPTGLHHALNSVFWFDIAGINDIGKFLGGAKSIADGTGIKGVTGMYQAGFFPIMMFGLPGAALAMYKNAKPEKKTITKSLMIAGMVASFTTGVTEPIEFAFMFLAPGLYLLHAVLTGISVAIAASLHWTAGFGFSAGLIDFVLSLRNPLANKPYMLLLLGVVFFFIYYFSFSFAIKTFNIKTPGREDDTEETEVKIEPNNFTKKSEIIIEGLGGIDNISSIDYCATRLRTEIKDAGIVDDSKIKSAGILGLIKPSEKNVQVIIGPKVQFVYDEVKRITGK</sequence>
<comment type="caution">
    <text evidence="15">The sequence shown here is derived from an EMBL/GenBank/DDBJ whole genome shotgun (WGS) entry which is preliminary data.</text>
</comment>
<evidence type="ECO:0000256" key="5">
    <source>
        <dbReference type="ARBA" id="ARBA00022679"/>
    </source>
</evidence>
<evidence type="ECO:0000256" key="4">
    <source>
        <dbReference type="ARBA" id="ARBA00022597"/>
    </source>
</evidence>
<feature type="transmembrane region" description="Helical" evidence="12">
    <location>
        <begin position="118"/>
        <end position="137"/>
    </location>
</feature>
<evidence type="ECO:0000256" key="7">
    <source>
        <dbReference type="ARBA" id="ARBA00022692"/>
    </source>
</evidence>
<dbReference type="InterPro" id="IPR010974">
    <property type="entry name" value="PTS_IIBC_nag"/>
</dbReference>
<feature type="transmembrane region" description="Helical" evidence="12">
    <location>
        <begin position="44"/>
        <end position="66"/>
    </location>
</feature>
<feature type="transmembrane region" description="Helical" evidence="12">
    <location>
        <begin position="157"/>
        <end position="177"/>
    </location>
</feature>
<accession>A0ABR6TI84</accession>
<dbReference type="NCBIfam" id="TIGR00826">
    <property type="entry name" value="EIIB_glc"/>
    <property type="match status" value="1"/>
</dbReference>
<dbReference type="InterPro" id="IPR003352">
    <property type="entry name" value="PTS_EIIC"/>
</dbReference>
<dbReference type="Pfam" id="PF00367">
    <property type="entry name" value="PTS_EIIB"/>
    <property type="match status" value="1"/>
</dbReference>
<organism evidence="15 16">
    <name type="scientific">Peptostreptococcus canis</name>
    <dbReference type="NCBI Taxonomy" id="1159213"/>
    <lineage>
        <taxon>Bacteria</taxon>
        <taxon>Bacillati</taxon>
        <taxon>Bacillota</taxon>
        <taxon>Clostridia</taxon>
        <taxon>Peptostreptococcales</taxon>
        <taxon>Peptostreptococcaceae</taxon>
        <taxon>Peptostreptococcus</taxon>
    </lineage>
</organism>
<evidence type="ECO:0000256" key="8">
    <source>
        <dbReference type="ARBA" id="ARBA00022777"/>
    </source>
</evidence>
<keyword evidence="5" id="KW-0808">Transferase</keyword>
<gene>
    <name evidence="15" type="ORF">HLB29_00320</name>
</gene>
<keyword evidence="8" id="KW-0418">Kinase</keyword>
<dbReference type="PROSITE" id="PS51098">
    <property type="entry name" value="PTS_EIIB_TYPE_1"/>
    <property type="match status" value="1"/>
</dbReference>
<evidence type="ECO:0000313" key="16">
    <source>
        <dbReference type="Proteomes" id="UP000713904"/>
    </source>
</evidence>
<feature type="domain" description="PTS EIIB type-1" evidence="13">
    <location>
        <begin position="411"/>
        <end position="489"/>
    </location>
</feature>
<dbReference type="InterPro" id="IPR036878">
    <property type="entry name" value="Glu_permease_IIB"/>
</dbReference>
<evidence type="ECO:0000259" key="14">
    <source>
        <dbReference type="PROSITE" id="PS51103"/>
    </source>
</evidence>
<dbReference type="CDD" id="cd00212">
    <property type="entry name" value="PTS_IIB_glc"/>
    <property type="match status" value="1"/>
</dbReference>
<feature type="domain" description="PTS EIIC type-1" evidence="14">
    <location>
        <begin position="1"/>
        <end position="396"/>
    </location>
</feature>
<dbReference type="InterPro" id="IPR013013">
    <property type="entry name" value="PTS_EIIC_1"/>
</dbReference>
<keyword evidence="4" id="KW-0762">Sugar transport</keyword>
<evidence type="ECO:0000313" key="15">
    <source>
        <dbReference type="EMBL" id="MBC2575128.1"/>
    </source>
</evidence>
<feature type="transmembrane region" description="Helical" evidence="12">
    <location>
        <begin position="259"/>
        <end position="277"/>
    </location>
</feature>
<dbReference type="RefSeq" id="WP_185623178.1">
    <property type="nucleotide sequence ID" value="NZ_JABGBW010000001.1"/>
</dbReference>
<dbReference type="PANTHER" id="PTHR30009:SF4">
    <property type="entry name" value="PTS SYSTEM N-ACETYLGLUCOSAMINE-SPECIFIC EIICBA COMPONENT"/>
    <property type="match status" value="1"/>
</dbReference>
<keyword evidence="9 12" id="KW-1133">Transmembrane helix</keyword>
<feature type="active site" description="Phosphocysteine intermediate; for EIIB activity" evidence="11">
    <location>
        <position position="433"/>
    </location>
</feature>
<dbReference type="InterPro" id="IPR001996">
    <property type="entry name" value="PTS_IIB_1"/>
</dbReference>
<dbReference type="Pfam" id="PF02378">
    <property type="entry name" value="PTS_EIIC"/>
    <property type="match status" value="1"/>
</dbReference>
<evidence type="ECO:0000256" key="3">
    <source>
        <dbReference type="ARBA" id="ARBA00022475"/>
    </source>
</evidence>
<keyword evidence="2" id="KW-0813">Transport</keyword>
<feature type="transmembrane region" description="Helical" evidence="12">
    <location>
        <begin position="12"/>
        <end position="32"/>
    </location>
</feature>
<dbReference type="PANTHER" id="PTHR30009">
    <property type="entry name" value="CYTOCHROME C-TYPE SYNTHESIS PROTEIN AND PTS TRANSMEMBRANE COMPONENT"/>
    <property type="match status" value="1"/>
</dbReference>
<feature type="transmembrane region" description="Helical" evidence="12">
    <location>
        <begin position="78"/>
        <end position="98"/>
    </location>
</feature>
<feature type="transmembrane region" description="Helical" evidence="12">
    <location>
        <begin position="319"/>
        <end position="352"/>
    </location>
</feature>
<evidence type="ECO:0000256" key="11">
    <source>
        <dbReference type="PROSITE-ProRule" id="PRU00421"/>
    </source>
</evidence>
<keyword evidence="16" id="KW-1185">Reference proteome</keyword>
<name>A0ABR6TI84_9FIRM</name>
<comment type="subcellular location">
    <subcellularLocation>
        <location evidence="1">Cell membrane</location>
        <topology evidence="1">Multi-pass membrane protein</topology>
    </subcellularLocation>
</comment>
<dbReference type="InterPro" id="IPR050429">
    <property type="entry name" value="PTS_Glucose_EIICBA"/>
</dbReference>
<reference evidence="15 16" key="1">
    <citation type="submission" date="2020-05" db="EMBL/GenBank/DDBJ databases">
        <title>Draft genome of xy-202 and genomic insight in genome of the genus Peptostreptococcus.</title>
        <authorList>
            <person name="Zhang Z."/>
        </authorList>
    </citation>
    <scope>NUCLEOTIDE SEQUENCE [LARGE SCALE GENOMIC DNA]</scope>
    <source>
        <strain evidence="15 16">DSM 27025</strain>
    </source>
</reference>
<evidence type="ECO:0000256" key="2">
    <source>
        <dbReference type="ARBA" id="ARBA00022448"/>
    </source>
</evidence>